<dbReference type="PANTHER" id="PTHR36173">
    <property type="entry name" value="RIBONUCLEASE VAPC16-RELATED"/>
    <property type="match status" value="1"/>
</dbReference>
<proteinExistence type="predicted"/>
<feature type="domain" description="PIN" evidence="1">
    <location>
        <begin position="5"/>
        <end position="122"/>
    </location>
</feature>
<dbReference type="PANTHER" id="PTHR36173:SF2">
    <property type="entry name" value="RIBONUCLEASE VAPC16"/>
    <property type="match status" value="1"/>
</dbReference>
<reference evidence="2 3" key="1">
    <citation type="submission" date="2018-04" db="EMBL/GenBank/DDBJ databases">
        <title>The genome sequence of Caulobacter sp. 744.</title>
        <authorList>
            <person name="Gao J."/>
            <person name="Sun J."/>
        </authorList>
    </citation>
    <scope>NUCLEOTIDE SEQUENCE [LARGE SCALE GENOMIC DNA]</scope>
    <source>
        <strain evidence="2 3">774</strain>
    </source>
</reference>
<evidence type="ECO:0000259" key="1">
    <source>
        <dbReference type="Pfam" id="PF01850"/>
    </source>
</evidence>
<dbReference type="InterPro" id="IPR052919">
    <property type="entry name" value="TA_system_RNase"/>
</dbReference>
<sequence>MILLADTHLLLWVALTPARLSQTARNLIEDAANTPAFSVVSLWEISIKQARGRPDFRVNARRMHRLLLENGWREFLVESEHAITAGQLPPLHKDPFDRMLLAQAQVEGARLLTSDTQLARYGEPVLPV</sequence>
<dbReference type="SUPFAM" id="SSF88723">
    <property type="entry name" value="PIN domain-like"/>
    <property type="match status" value="1"/>
</dbReference>
<dbReference type="AlphaFoldDB" id="A0A2T9K7B4"/>
<evidence type="ECO:0000313" key="2">
    <source>
        <dbReference type="EMBL" id="PVM91854.1"/>
    </source>
</evidence>
<evidence type="ECO:0000313" key="3">
    <source>
        <dbReference type="Proteomes" id="UP000245073"/>
    </source>
</evidence>
<gene>
    <name evidence="2" type="ORF">DDF67_06350</name>
</gene>
<dbReference type="Proteomes" id="UP000245073">
    <property type="component" value="Unassembled WGS sequence"/>
</dbReference>
<dbReference type="InterPro" id="IPR041705">
    <property type="entry name" value="PIN_Sll0205"/>
</dbReference>
<dbReference type="EMBL" id="QDKQ01000028">
    <property type="protein sequence ID" value="PVM91854.1"/>
    <property type="molecule type" value="Genomic_DNA"/>
</dbReference>
<comment type="caution">
    <text evidence="2">The sequence shown here is derived from an EMBL/GenBank/DDBJ whole genome shotgun (WGS) entry which is preliminary data.</text>
</comment>
<protein>
    <submittedName>
        <fullName evidence="2">PIN domain nuclease</fullName>
    </submittedName>
</protein>
<dbReference type="CDD" id="cd09872">
    <property type="entry name" value="PIN_Sll0205-like"/>
    <property type="match status" value="1"/>
</dbReference>
<name>A0A2T9K7B4_9CAUL</name>
<dbReference type="OrthoDB" id="9798990at2"/>
<dbReference type="InterPro" id="IPR029060">
    <property type="entry name" value="PIN-like_dom_sf"/>
</dbReference>
<keyword evidence="3" id="KW-1185">Reference proteome</keyword>
<dbReference type="RefSeq" id="WP_109100073.1">
    <property type="nucleotide sequence ID" value="NZ_QDKQ01000028.1"/>
</dbReference>
<dbReference type="Gene3D" id="3.40.50.1010">
    <property type="entry name" value="5'-nuclease"/>
    <property type="match status" value="1"/>
</dbReference>
<dbReference type="Pfam" id="PF01850">
    <property type="entry name" value="PIN"/>
    <property type="match status" value="1"/>
</dbReference>
<dbReference type="InterPro" id="IPR002716">
    <property type="entry name" value="PIN_dom"/>
</dbReference>
<organism evidence="2 3">
    <name type="scientific">Caulobacter endophyticus</name>
    <dbReference type="NCBI Taxonomy" id="2172652"/>
    <lineage>
        <taxon>Bacteria</taxon>
        <taxon>Pseudomonadati</taxon>
        <taxon>Pseudomonadota</taxon>
        <taxon>Alphaproteobacteria</taxon>
        <taxon>Caulobacterales</taxon>
        <taxon>Caulobacteraceae</taxon>
        <taxon>Caulobacter</taxon>
    </lineage>
</organism>
<accession>A0A2T9K7B4</accession>